<evidence type="ECO:0000313" key="1">
    <source>
        <dbReference type="EMBL" id="KOX74570.1"/>
    </source>
</evidence>
<organism evidence="1 2">
    <name type="scientific">Melipona quadrifasciata</name>
    <dbReference type="NCBI Taxonomy" id="166423"/>
    <lineage>
        <taxon>Eukaryota</taxon>
        <taxon>Metazoa</taxon>
        <taxon>Ecdysozoa</taxon>
        <taxon>Arthropoda</taxon>
        <taxon>Hexapoda</taxon>
        <taxon>Insecta</taxon>
        <taxon>Pterygota</taxon>
        <taxon>Neoptera</taxon>
        <taxon>Endopterygota</taxon>
        <taxon>Hymenoptera</taxon>
        <taxon>Apocrita</taxon>
        <taxon>Aculeata</taxon>
        <taxon>Apoidea</taxon>
        <taxon>Anthophila</taxon>
        <taxon>Apidae</taxon>
        <taxon>Melipona</taxon>
    </lineage>
</organism>
<dbReference type="AlphaFoldDB" id="A0A0M9A000"/>
<accession>A0A0M9A000</accession>
<keyword evidence="2" id="KW-1185">Reference proteome</keyword>
<dbReference type="Proteomes" id="UP000053105">
    <property type="component" value="Unassembled WGS sequence"/>
</dbReference>
<name>A0A0M9A000_9HYME</name>
<proteinExistence type="predicted"/>
<gene>
    <name evidence="1" type="ORF">WN51_00525</name>
</gene>
<protein>
    <submittedName>
        <fullName evidence="1">Uncharacterized protein</fullName>
    </submittedName>
</protein>
<sequence length="238" mass="27444">MQFEFYRSTMPLQTHQCSMPFGSVQATLNIRVNLCPVVLRVPARTPYNMHHARDSSWIEPDEPNVFEGVEKENRFSVTNTRIPKKYSLTVFARRFGSTQRIMEHSNYKNIVLQYDTRVVSRPGRACEFRNRTHIHVHAHAQSIEAQRREPEGGYRVKGLYVSLRKKNVDPLGPGQARPGQARSRRAISETLPDVTQWRRNYGKFLTTTQSSFFRDATDTVATGLGQMVLSLRTDSTKW</sequence>
<reference evidence="1 2" key="1">
    <citation type="submission" date="2015-07" db="EMBL/GenBank/DDBJ databases">
        <title>The genome of Melipona quadrifasciata.</title>
        <authorList>
            <person name="Pan H."/>
            <person name="Kapheim K."/>
        </authorList>
    </citation>
    <scope>NUCLEOTIDE SEQUENCE [LARGE SCALE GENOMIC DNA]</scope>
    <source>
        <strain evidence="1">0111107301</strain>
        <tissue evidence="1">Whole body</tissue>
    </source>
</reference>
<dbReference type="EMBL" id="KQ435784">
    <property type="protein sequence ID" value="KOX74570.1"/>
    <property type="molecule type" value="Genomic_DNA"/>
</dbReference>
<evidence type="ECO:0000313" key="2">
    <source>
        <dbReference type="Proteomes" id="UP000053105"/>
    </source>
</evidence>